<proteinExistence type="predicted"/>
<reference evidence="1" key="1">
    <citation type="submission" date="2024-09" db="EMBL/GenBank/DDBJ databases">
        <title>Black Yeasts Isolated from many extreme environments.</title>
        <authorList>
            <person name="Coleine C."/>
            <person name="Stajich J.E."/>
            <person name="Selbmann L."/>
        </authorList>
    </citation>
    <scope>NUCLEOTIDE SEQUENCE</scope>
    <source>
        <strain evidence="1">CCFEE 5737</strain>
    </source>
</reference>
<evidence type="ECO:0000313" key="1">
    <source>
        <dbReference type="EMBL" id="KAK3061792.1"/>
    </source>
</evidence>
<sequence>MRFPALLTFLASLALSTSLANPTSPALAETDFVLKADDHLAASLNNTTTTLSNLSRRGQPGGIYLCKDTLWRGECTWVKTRRLICSNFVGGWSNSISAFGPAPGTRCRVFAGRDCSGLNRVIGYPGVGDLNRERLRLNWNDRIASLWCDF</sequence>
<dbReference type="Proteomes" id="UP001186974">
    <property type="component" value="Unassembled WGS sequence"/>
</dbReference>
<organism evidence="1 2">
    <name type="scientific">Coniosporium uncinatum</name>
    <dbReference type="NCBI Taxonomy" id="93489"/>
    <lineage>
        <taxon>Eukaryota</taxon>
        <taxon>Fungi</taxon>
        <taxon>Dikarya</taxon>
        <taxon>Ascomycota</taxon>
        <taxon>Pezizomycotina</taxon>
        <taxon>Dothideomycetes</taxon>
        <taxon>Dothideomycetes incertae sedis</taxon>
        <taxon>Coniosporium</taxon>
    </lineage>
</organism>
<comment type="caution">
    <text evidence="1">The sequence shown here is derived from an EMBL/GenBank/DDBJ whole genome shotgun (WGS) entry which is preliminary data.</text>
</comment>
<dbReference type="EMBL" id="JAWDJW010007620">
    <property type="protein sequence ID" value="KAK3061792.1"/>
    <property type="molecule type" value="Genomic_DNA"/>
</dbReference>
<evidence type="ECO:0000313" key="2">
    <source>
        <dbReference type="Proteomes" id="UP001186974"/>
    </source>
</evidence>
<name>A0ACC3D4Y5_9PEZI</name>
<keyword evidence="2" id="KW-1185">Reference proteome</keyword>
<gene>
    <name evidence="1" type="ORF">LTS18_005419</name>
</gene>
<accession>A0ACC3D4Y5</accession>
<protein>
    <submittedName>
        <fullName evidence="1">Uncharacterized protein</fullName>
    </submittedName>
</protein>